<dbReference type="Proteomes" id="UP001176517">
    <property type="component" value="Unassembled WGS sequence"/>
</dbReference>
<keyword evidence="3" id="KW-1185">Reference proteome</keyword>
<feature type="region of interest" description="Disordered" evidence="1">
    <location>
        <begin position="406"/>
        <end position="474"/>
    </location>
</feature>
<evidence type="ECO:0000313" key="3">
    <source>
        <dbReference type="Proteomes" id="UP001176517"/>
    </source>
</evidence>
<reference evidence="2" key="1">
    <citation type="journal article" date="2023" name="PhytoFront">
        <title>Draft Genome Resources of Seven Strains of Tilletia horrida, Causal Agent of Kernel Smut of Rice.</title>
        <authorList>
            <person name="Khanal S."/>
            <person name="Antony Babu S."/>
            <person name="Zhou X.G."/>
        </authorList>
    </citation>
    <scope>NUCLEOTIDE SEQUENCE</scope>
    <source>
        <strain evidence="2">TX6</strain>
    </source>
</reference>
<sequence>MSYAEASSSLRFGLAYNQIQRDDAEQQLLDTYVKNAAELKPVSTRKLPQAVLRAAALVDYDQGNSAAAAVHPPSLAALALEVTARNFPKLLRITQSATGEEEDAEPREQKPAAATADHRQSRRVAAIASGRAFSGVGSSSRYIGSDGKPSPELSRHTHDLLRLLQPQHLADLQILLQRYHRRSLTILTLRRYFLPPINPRLNISPAIPLVTEQPDSGPVKLVSAATAQAKHLTHASLIALNRLDAKFFAKFALQATALEYLDLSACLNVNANLIWALAKGCKEEGKISRIRYLNLDATAVGAQGVALVIANFHQLEVLKLANVHGLDDAVLPATILHNISTDADQSNSELSSRPLCRLRSLKLRRTQVGNESLSLLLGMCDPEILHTLDLGFTRCTLEGLLEAIQAPASNDSQPSNEPNSGERSNVHEDEHSGSGARTPILPNLAHLPFLPSSNEGPSDGRNEQEALQPPPFTTNFNFRKLSLSGLRLHSSRGAVPNRLRPLQDLLRTQTDLQSLYLQRVPHFSQDWDHVQELTAVLKDGLRNILEQRAGPNGLPDPEYRGAIEGIGSPVPLFRKLVLSNNPALAYSVHNGATRSFRGWVYAHQLKEQEEAEAGELAKLMRTVGVFCERILELDHTGIDDAMLLDALQRAGMVLKSEDTEAKPEVQDTESSATGRTRSGRAAPKRADRKGKAKAKETQKPNLIVGNLRRINLTDAKVSDNSLRPLLEANPYLQEIDLTSCRSVPIGARRNYFEHVYGEDSADYNSYDDTEEDSDAGRTRRTRNSRKNPSRSRSDRRAVVARRQAASGTTLTRQEMHDDDFVANSDSDYDEYASLRSKRRSSSTPSPRKRAAPAGSRSPSKQQRKSSASAQRKAQEEMLDRVKNAKTARLAATARLHASGSYPSTSGASSFSETKNPYLRNRPSASSSSSTHSPQKRRYVDEDTDEEFEASDSEEDDDDDESDDDADSRPLAHRVSRTARTAAASGPSRRSRPKRVATRGLSFVDKNWDEGDEENDPDFELETSQRRPRVSSSSPRKPFSASGSAPRSSLRQGTQSPFTSSAPAASTSTSEPSSSRPQRNSTSRRSASPTRARSSRSRELQNGAQQGARDARAAKRARN</sequence>
<feature type="compositionally biased region" description="Low complexity" evidence="1">
    <location>
        <begin position="1029"/>
        <end position="1043"/>
    </location>
</feature>
<feature type="compositionally biased region" description="Polar residues" evidence="1">
    <location>
        <begin position="407"/>
        <end position="423"/>
    </location>
</feature>
<dbReference type="EMBL" id="JAPDMZ010000175">
    <property type="protein sequence ID" value="KAK0546971.1"/>
    <property type="molecule type" value="Genomic_DNA"/>
</dbReference>
<feature type="compositionally biased region" description="Low complexity" evidence="1">
    <location>
        <begin position="923"/>
        <end position="932"/>
    </location>
</feature>
<protein>
    <submittedName>
        <fullName evidence="2">Uncharacterized protein</fullName>
    </submittedName>
</protein>
<feature type="compositionally biased region" description="Basic residues" evidence="1">
    <location>
        <begin position="835"/>
        <end position="850"/>
    </location>
</feature>
<dbReference type="Gene3D" id="3.80.10.10">
    <property type="entry name" value="Ribonuclease Inhibitor"/>
    <property type="match status" value="1"/>
</dbReference>
<feature type="compositionally biased region" description="Low complexity" evidence="1">
    <location>
        <begin position="1055"/>
        <end position="1091"/>
    </location>
</feature>
<accession>A0AAN6GMJ7</accession>
<feature type="compositionally biased region" description="Acidic residues" evidence="1">
    <location>
        <begin position="1009"/>
        <end position="1020"/>
    </location>
</feature>
<feature type="region of interest" description="Disordered" evidence="1">
    <location>
        <begin position="96"/>
        <end position="120"/>
    </location>
</feature>
<feature type="compositionally biased region" description="Basic residues" evidence="1">
    <location>
        <begin position="682"/>
        <end position="692"/>
    </location>
</feature>
<feature type="compositionally biased region" description="Basic and acidic residues" evidence="1">
    <location>
        <begin position="655"/>
        <end position="665"/>
    </location>
</feature>
<gene>
    <name evidence="2" type="ORF">OC846_005051</name>
</gene>
<feature type="compositionally biased region" description="Basic residues" evidence="1">
    <location>
        <begin position="778"/>
        <end position="789"/>
    </location>
</feature>
<feature type="compositionally biased region" description="Polar residues" evidence="1">
    <location>
        <begin position="1044"/>
        <end position="1054"/>
    </location>
</feature>
<comment type="caution">
    <text evidence="2">The sequence shown here is derived from an EMBL/GenBank/DDBJ whole genome shotgun (WGS) entry which is preliminary data.</text>
</comment>
<dbReference type="GO" id="GO:0019005">
    <property type="term" value="C:SCF ubiquitin ligase complex"/>
    <property type="evidence" value="ECO:0007669"/>
    <property type="project" value="TreeGrafter"/>
</dbReference>
<feature type="region of interest" description="Disordered" evidence="1">
    <location>
        <begin position="655"/>
        <end position="700"/>
    </location>
</feature>
<name>A0AAN6GMJ7_9BASI</name>
<feature type="region of interest" description="Disordered" evidence="1">
    <location>
        <begin position="760"/>
        <end position="1118"/>
    </location>
</feature>
<dbReference type="InterPro" id="IPR032675">
    <property type="entry name" value="LRR_dom_sf"/>
</dbReference>
<feature type="compositionally biased region" description="Low complexity" evidence="1">
    <location>
        <begin position="977"/>
        <end position="987"/>
    </location>
</feature>
<dbReference type="PANTHER" id="PTHR13318">
    <property type="entry name" value="PARTNER OF PAIRED, ISOFORM B-RELATED"/>
    <property type="match status" value="1"/>
</dbReference>
<dbReference type="GO" id="GO:0031146">
    <property type="term" value="P:SCF-dependent proteasomal ubiquitin-dependent protein catabolic process"/>
    <property type="evidence" value="ECO:0007669"/>
    <property type="project" value="TreeGrafter"/>
</dbReference>
<dbReference type="SUPFAM" id="SSF52047">
    <property type="entry name" value="RNI-like"/>
    <property type="match status" value="1"/>
</dbReference>
<feature type="compositionally biased region" description="Acidic residues" evidence="1">
    <location>
        <begin position="941"/>
        <end position="965"/>
    </location>
</feature>
<evidence type="ECO:0000313" key="2">
    <source>
        <dbReference type="EMBL" id="KAK0546971.1"/>
    </source>
</evidence>
<organism evidence="2 3">
    <name type="scientific">Tilletia horrida</name>
    <dbReference type="NCBI Taxonomy" id="155126"/>
    <lineage>
        <taxon>Eukaryota</taxon>
        <taxon>Fungi</taxon>
        <taxon>Dikarya</taxon>
        <taxon>Basidiomycota</taxon>
        <taxon>Ustilaginomycotina</taxon>
        <taxon>Exobasidiomycetes</taxon>
        <taxon>Tilletiales</taxon>
        <taxon>Tilletiaceae</taxon>
        <taxon>Tilletia</taxon>
    </lineage>
</organism>
<proteinExistence type="predicted"/>
<feature type="compositionally biased region" description="Low complexity" evidence="1">
    <location>
        <begin position="884"/>
        <end position="911"/>
    </location>
</feature>
<feature type="compositionally biased region" description="Acidic residues" evidence="1">
    <location>
        <begin position="760"/>
        <end position="773"/>
    </location>
</feature>
<evidence type="ECO:0000256" key="1">
    <source>
        <dbReference type="SAM" id="MobiDB-lite"/>
    </source>
</evidence>
<feature type="compositionally biased region" description="Low complexity" evidence="1">
    <location>
        <begin position="851"/>
        <end position="871"/>
    </location>
</feature>
<dbReference type="AlphaFoldDB" id="A0AAN6GMJ7"/>
<feature type="compositionally biased region" description="Basic and acidic residues" evidence="1">
    <location>
        <begin position="872"/>
        <end position="882"/>
    </location>
</feature>